<evidence type="ECO:0000256" key="4">
    <source>
        <dbReference type="ARBA" id="ARBA00023002"/>
    </source>
</evidence>
<evidence type="ECO:0000256" key="6">
    <source>
        <dbReference type="SAM" id="MobiDB-lite"/>
    </source>
</evidence>
<comment type="similarity">
    <text evidence="1">Belongs to the paxM FAD-dependent monooxygenase family.</text>
</comment>
<keyword evidence="2" id="KW-0285">Flavoprotein</keyword>
<sequence length="416" mass="45806">MSTPPLKITIIGAGIAGLTTALALLRTTPHHITLLEKSLFTTPETGAAMYVGPNASVHLLRLGWDPVRTRAIPCEGVLSIWGPTGEVRNNMALEGVRKQWASPWLLVHRGDLHGELMGLVKEGGVDVRLGVRIVEVDAESGRVVLDDGTVFESDAIVGADGNNSIARKSVDPGAVLRPWGKSCYRFLVGREVLKRDEETRGLVEEDGYFLDVLANDRKFVAYPCRNNTEVNVAAFLPDEELGGSGDDWEQQGNKTKMMNGFAGFYPAARKSLSYADEDLKVWQLVDMDQLKQWNKGRLALIGDAAHPFLPFLGQGAAQAIEDAISVAKVLQPGTKASDVPELLKLYDGIRRERVDYVQEQTRLNGLDEDKGRPPPSALFGMLDYCHKHDEWTNTEQKLQEWRQGRANESNGVNGHS</sequence>
<evidence type="ECO:0000313" key="9">
    <source>
        <dbReference type="Proteomes" id="UP001305779"/>
    </source>
</evidence>
<dbReference type="SUPFAM" id="SSF51905">
    <property type="entry name" value="FAD/NAD(P)-binding domain"/>
    <property type="match status" value="1"/>
</dbReference>
<keyword evidence="3" id="KW-0274">FAD</keyword>
<dbReference type="Gene3D" id="3.50.50.60">
    <property type="entry name" value="FAD/NAD(P)-binding domain"/>
    <property type="match status" value="1"/>
</dbReference>
<dbReference type="SUPFAM" id="SSF54373">
    <property type="entry name" value="FAD-linked reductases, C-terminal domain"/>
    <property type="match status" value="1"/>
</dbReference>
<evidence type="ECO:0000313" key="8">
    <source>
        <dbReference type="EMBL" id="KAK4497067.1"/>
    </source>
</evidence>
<dbReference type="PANTHER" id="PTHR13789">
    <property type="entry name" value="MONOOXYGENASE"/>
    <property type="match status" value="1"/>
</dbReference>
<feature type="region of interest" description="Disordered" evidence="6">
    <location>
        <begin position="396"/>
        <end position="416"/>
    </location>
</feature>
<feature type="compositionally biased region" description="Basic and acidic residues" evidence="6">
    <location>
        <begin position="396"/>
        <end position="405"/>
    </location>
</feature>
<dbReference type="Proteomes" id="UP001305779">
    <property type="component" value="Unassembled WGS sequence"/>
</dbReference>
<dbReference type="EMBL" id="JAXOVC010000009">
    <property type="protein sequence ID" value="KAK4497067.1"/>
    <property type="molecule type" value="Genomic_DNA"/>
</dbReference>
<reference evidence="8 9" key="1">
    <citation type="journal article" date="2023" name="G3 (Bethesda)">
        <title>A chromosome-level genome assembly of Zasmidium syzygii isolated from banana leaves.</title>
        <authorList>
            <person name="van Westerhoven A.C."/>
            <person name="Mehrabi R."/>
            <person name="Talebi R."/>
            <person name="Steentjes M.B.F."/>
            <person name="Corcolon B."/>
            <person name="Chong P.A."/>
            <person name="Kema G.H.J."/>
            <person name="Seidl M.F."/>
        </authorList>
    </citation>
    <scope>NUCLEOTIDE SEQUENCE [LARGE SCALE GENOMIC DNA]</scope>
    <source>
        <strain evidence="8 9">P124</strain>
    </source>
</reference>
<dbReference type="InterPro" id="IPR002938">
    <property type="entry name" value="FAD-bd"/>
</dbReference>
<keyword evidence="5" id="KW-0503">Monooxygenase</keyword>
<dbReference type="PRINTS" id="PR00420">
    <property type="entry name" value="RNGMNOXGNASE"/>
</dbReference>
<proteinExistence type="inferred from homology"/>
<evidence type="ECO:0000256" key="5">
    <source>
        <dbReference type="ARBA" id="ARBA00023033"/>
    </source>
</evidence>
<keyword evidence="4" id="KW-0560">Oxidoreductase</keyword>
<dbReference type="InterPro" id="IPR036188">
    <property type="entry name" value="FAD/NAD-bd_sf"/>
</dbReference>
<protein>
    <recommendedName>
        <fullName evidence="7">FAD-binding domain-containing protein</fullName>
    </recommendedName>
</protein>
<evidence type="ECO:0000256" key="1">
    <source>
        <dbReference type="ARBA" id="ARBA00007992"/>
    </source>
</evidence>
<dbReference type="Pfam" id="PF01494">
    <property type="entry name" value="FAD_binding_3"/>
    <property type="match status" value="1"/>
</dbReference>
<dbReference type="InterPro" id="IPR050493">
    <property type="entry name" value="FAD-dep_Monooxygenase_BioMet"/>
</dbReference>
<accession>A0ABR0E6K6</accession>
<name>A0ABR0E6K6_ZASCE</name>
<feature type="compositionally biased region" description="Polar residues" evidence="6">
    <location>
        <begin position="406"/>
        <end position="416"/>
    </location>
</feature>
<evidence type="ECO:0000256" key="2">
    <source>
        <dbReference type="ARBA" id="ARBA00022630"/>
    </source>
</evidence>
<gene>
    <name evidence="8" type="ORF">PRZ48_011516</name>
</gene>
<keyword evidence="9" id="KW-1185">Reference proteome</keyword>
<dbReference type="PANTHER" id="PTHR13789:SF314">
    <property type="entry name" value="FAD-BINDING DOMAIN-CONTAINING PROTEIN"/>
    <property type="match status" value="1"/>
</dbReference>
<evidence type="ECO:0000256" key="3">
    <source>
        <dbReference type="ARBA" id="ARBA00022827"/>
    </source>
</evidence>
<comment type="caution">
    <text evidence="8">The sequence shown here is derived from an EMBL/GenBank/DDBJ whole genome shotgun (WGS) entry which is preliminary data.</text>
</comment>
<feature type="domain" description="FAD-binding" evidence="7">
    <location>
        <begin position="8"/>
        <end position="358"/>
    </location>
</feature>
<evidence type="ECO:0000259" key="7">
    <source>
        <dbReference type="Pfam" id="PF01494"/>
    </source>
</evidence>
<organism evidence="8 9">
    <name type="scientific">Zasmidium cellare</name>
    <name type="common">Wine cellar mold</name>
    <name type="synonym">Racodium cellare</name>
    <dbReference type="NCBI Taxonomy" id="395010"/>
    <lineage>
        <taxon>Eukaryota</taxon>
        <taxon>Fungi</taxon>
        <taxon>Dikarya</taxon>
        <taxon>Ascomycota</taxon>
        <taxon>Pezizomycotina</taxon>
        <taxon>Dothideomycetes</taxon>
        <taxon>Dothideomycetidae</taxon>
        <taxon>Mycosphaerellales</taxon>
        <taxon>Mycosphaerellaceae</taxon>
        <taxon>Zasmidium</taxon>
    </lineage>
</organism>